<keyword evidence="2" id="KW-1185">Reference proteome</keyword>
<dbReference type="InterPro" id="IPR007375">
    <property type="entry name" value="SoxG"/>
</dbReference>
<reference evidence="1" key="1">
    <citation type="submission" date="2021-07" db="EMBL/GenBank/DDBJ databases">
        <title>Roseobacter insulae sp. nov., isolated from a tidal flat.</title>
        <authorList>
            <person name="Park S."/>
            <person name="Yoon J.-H."/>
        </authorList>
    </citation>
    <scope>NUCLEOTIDE SEQUENCE</scope>
    <source>
        <strain evidence="1">YSTF-M11</strain>
    </source>
</reference>
<gene>
    <name evidence="1" type="ORF">KX928_08000</name>
</gene>
<dbReference type="RefSeq" id="WP_219500816.1">
    <property type="nucleotide sequence ID" value="NZ_JAHXDN010000002.1"/>
</dbReference>
<accession>A0A9X1K2M5</accession>
<organism evidence="1 2">
    <name type="scientific">Roseobacter insulae</name>
    <dbReference type="NCBI Taxonomy" id="2859783"/>
    <lineage>
        <taxon>Bacteria</taxon>
        <taxon>Pseudomonadati</taxon>
        <taxon>Pseudomonadota</taxon>
        <taxon>Alphaproteobacteria</taxon>
        <taxon>Rhodobacterales</taxon>
        <taxon>Roseobacteraceae</taxon>
        <taxon>Roseobacter</taxon>
    </lineage>
</organism>
<dbReference type="Proteomes" id="UP001138661">
    <property type="component" value="Unassembled WGS sequence"/>
</dbReference>
<name>A0A9X1K2M5_9RHOB</name>
<dbReference type="EMBL" id="JAHXDN010000002">
    <property type="protein sequence ID" value="MBW4707727.1"/>
    <property type="molecule type" value="Genomic_DNA"/>
</dbReference>
<evidence type="ECO:0000313" key="1">
    <source>
        <dbReference type="EMBL" id="MBW4707727.1"/>
    </source>
</evidence>
<dbReference type="AlphaFoldDB" id="A0A9X1K2M5"/>
<evidence type="ECO:0000313" key="2">
    <source>
        <dbReference type="Proteomes" id="UP001138661"/>
    </source>
</evidence>
<dbReference type="Pfam" id="PF04268">
    <property type="entry name" value="SoxG"/>
    <property type="match status" value="1"/>
</dbReference>
<proteinExistence type="predicted"/>
<comment type="caution">
    <text evidence="1">The sequence shown here is derived from an EMBL/GenBank/DDBJ whole genome shotgun (WGS) entry which is preliminary data.</text>
</comment>
<sequence length="191" mass="20409">MSDPVTALNGVSSDSGIATITGVPLQGMITLRGDLSAAAVKNAATGVAAVDMPGQGEANCVENRGICWMSPDELLVLCPYETVAANIEKMQQTLGIQHALVANVSDARASFRLGGPRAREVLAKLCPVDLSPGAFTPGMFRRTRMAQVPAAFWMRNADTFQIICFRSQARYVFDLLKISAQPGSEVHLYHA</sequence>
<protein>
    <submittedName>
        <fullName evidence="1">Sarcosine oxidase subunit gamma</fullName>
    </submittedName>
</protein>